<dbReference type="EMBL" id="JBBPBM010000036">
    <property type="protein sequence ID" value="KAK8529558.1"/>
    <property type="molecule type" value="Genomic_DNA"/>
</dbReference>
<dbReference type="InterPro" id="IPR053151">
    <property type="entry name" value="RNase_H-like"/>
</dbReference>
<sequence>MPARLTAWSALSHSWVKFNVHGARRDADGRASCGSGIRDSNGGWCIDFLKFIGSCSVIEAELWGCTLVRPQFHAISNLVMHIFDLCGKEWSISFHHVFRSDNKVANYLAKLASWNDLDTRFYRRLPYSVIHLLQDDAPPLSL</sequence>
<name>A0ABR2D474_9ROSI</name>
<dbReference type="InterPro" id="IPR012337">
    <property type="entry name" value="RNaseH-like_sf"/>
</dbReference>
<feature type="domain" description="RNase H type-1" evidence="1">
    <location>
        <begin position="72"/>
        <end position="112"/>
    </location>
</feature>
<dbReference type="SUPFAM" id="SSF53098">
    <property type="entry name" value="Ribonuclease H-like"/>
    <property type="match status" value="1"/>
</dbReference>
<dbReference type="Proteomes" id="UP001472677">
    <property type="component" value="Unassembled WGS sequence"/>
</dbReference>
<evidence type="ECO:0000313" key="2">
    <source>
        <dbReference type="EMBL" id="KAK8529558.1"/>
    </source>
</evidence>
<dbReference type="InterPro" id="IPR002156">
    <property type="entry name" value="RNaseH_domain"/>
</dbReference>
<comment type="caution">
    <text evidence="2">The sequence shown here is derived from an EMBL/GenBank/DDBJ whole genome shotgun (WGS) entry which is preliminary data.</text>
</comment>
<dbReference type="PANTHER" id="PTHR47723:SF19">
    <property type="entry name" value="POLYNUCLEOTIDYL TRANSFERASE, RIBONUCLEASE H-LIKE SUPERFAMILY PROTEIN"/>
    <property type="match status" value="1"/>
</dbReference>
<protein>
    <recommendedName>
        <fullName evidence="1">RNase H type-1 domain-containing protein</fullName>
    </recommendedName>
</protein>
<dbReference type="InterPro" id="IPR044730">
    <property type="entry name" value="RNase_H-like_dom_plant"/>
</dbReference>
<dbReference type="CDD" id="cd06222">
    <property type="entry name" value="RNase_H_like"/>
    <property type="match status" value="1"/>
</dbReference>
<proteinExistence type="predicted"/>
<accession>A0ABR2D474</accession>
<evidence type="ECO:0000313" key="3">
    <source>
        <dbReference type="Proteomes" id="UP001472677"/>
    </source>
</evidence>
<dbReference type="Pfam" id="PF13456">
    <property type="entry name" value="RVT_3"/>
    <property type="match status" value="1"/>
</dbReference>
<gene>
    <name evidence="2" type="ORF">V6N12_060337</name>
</gene>
<organism evidence="2 3">
    <name type="scientific">Hibiscus sabdariffa</name>
    <name type="common">roselle</name>
    <dbReference type="NCBI Taxonomy" id="183260"/>
    <lineage>
        <taxon>Eukaryota</taxon>
        <taxon>Viridiplantae</taxon>
        <taxon>Streptophyta</taxon>
        <taxon>Embryophyta</taxon>
        <taxon>Tracheophyta</taxon>
        <taxon>Spermatophyta</taxon>
        <taxon>Magnoliopsida</taxon>
        <taxon>eudicotyledons</taxon>
        <taxon>Gunneridae</taxon>
        <taxon>Pentapetalae</taxon>
        <taxon>rosids</taxon>
        <taxon>malvids</taxon>
        <taxon>Malvales</taxon>
        <taxon>Malvaceae</taxon>
        <taxon>Malvoideae</taxon>
        <taxon>Hibiscus</taxon>
    </lineage>
</organism>
<evidence type="ECO:0000259" key="1">
    <source>
        <dbReference type="Pfam" id="PF13456"/>
    </source>
</evidence>
<dbReference type="PANTHER" id="PTHR47723">
    <property type="entry name" value="OS05G0353850 PROTEIN"/>
    <property type="match status" value="1"/>
</dbReference>
<reference evidence="2 3" key="1">
    <citation type="journal article" date="2024" name="G3 (Bethesda)">
        <title>Genome assembly of Hibiscus sabdariffa L. provides insights into metabolisms of medicinal natural products.</title>
        <authorList>
            <person name="Kim T."/>
        </authorList>
    </citation>
    <scope>NUCLEOTIDE SEQUENCE [LARGE SCALE GENOMIC DNA]</scope>
    <source>
        <strain evidence="2">TK-2024</strain>
        <tissue evidence="2">Old leaves</tissue>
    </source>
</reference>
<keyword evidence="3" id="KW-1185">Reference proteome</keyword>